<dbReference type="Gene3D" id="3.40.190.80">
    <property type="match status" value="1"/>
</dbReference>
<dbReference type="GO" id="GO:0007165">
    <property type="term" value="P:signal transduction"/>
    <property type="evidence" value="ECO:0007669"/>
    <property type="project" value="TreeGrafter"/>
</dbReference>
<dbReference type="PANTHER" id="PTHR20854:SF4">
    <property type="entry name" value="INOSITOL-1-MONOPHOSPHATASE-RELATED"/>
    <property type="match status" value="1"/>
</dbReference>
<comment type="similarity">
    <text evidence="1">Belongs to the inositol monophosphatase superfamily.</text>
</comment>
<sequence length="267" mass="29355">MKVDPQKVAALIAEIAADVIEPKFGRLARSEVRRKSSAVDLVTEVDEAAERALEKGLHAIRPDAAFVGEEKAARAPDCLKALSGEDAVWVVDPLDGTRNFVQGVREFGSIVAFVEGGETRMGWIHAIPDRVCAFAVRGEGAVLDGERLRPDVKLRRPYAGFRSLGWLDEARRERIRANLARHFESRPAHCSAYAYLKLARGEADFKISSRIHPWDHLAGALLLEEAGGRASFLDDGKRLSPMAGVDRPFLAVAPGRDWAEIARLILD</sequence>
<dbReference type="CDD" id="cd01637">
    <property type="entry name" value="IMPase_like"/>
    <property type="match status" value="1"/>
</dbReference>
<evidence type="ECO:0000256" key="1">
    <source>
        <dbReference type="ARBA" id="ARBA00009759"/>
    </source>
</evidence>
<feature type="binding site" evidence="2">
    <location>
        <position position="94"/>
    </location>
    <ligand>
        <name>Mg(2+)</name>
        <dbReference type="ChEBI" id="CHEBI:18420"/>
        <label>1</label>
        <note>catalytic</note>
    </ligand>
</feature>
<evidence type="ECO:0000256" key="2">
    <source>
        <dbReference type="PIRSR" id="PIRSR600760-2"/>
    </source>
</evidence>
<feature type="binding site" evidence="2">
    <location>
        <position position="215"/>
    </location>
    <ligand>
        <name>Mg(2+)</name>
        <dbReference type="ChEBI" id="CHEBI:18420"/>
        <label>1</label>
        <note>catalytic</note>
    </ligand>
</feature>
<dbReference type="RefSeq" id="WP_089412894.1">
    <property type="nucleotide sequence ID" value="NZ_FZQA01000006.1"/>
</dbReference>
<proteinExistence type="inferred from homology"/>
<dbReference type="GO" id="GO:0006020">
    <property type="term" value="P:inositol metabolic process"/>
    <property type="evidence" value="ECO:0007669"/>
    <property type="project" value="TreeGrafter"/>
</dbReference>
<name>A0A239PXG3_9PROT</name>
<keyword evidence="2" id="KW-0479">Metal-binding</keyword>
<dbReference type="GO" id="GO:0008934">
    <property type="term" value="F:inositol monophosphate 1-phosphatase activity"/>
    <property type="evidence" value="ECO:0007669"/>
    <property type="project" value="TreeGrafter"/>
</dbReference>
<comment type="cofactor">
    <cofactor evidence="2">
        <name>Mg(2+)</name>
        <dbReference type="ChEBI" id="CHEBI:18420"/>
    </cofactor>
</comment>
<dbReference type="SUPFAM" id="SSF56655">
    <property type="entry name" value="Carbohydrate phosphatase"/>
    <property type="match status" value="1"/>
</dbReference>
<feature type="binding site" evidence="2">
    <location>
        <position position="95"/>
    </location>
    <ligand>
        <name>Mg(2+)</name>
        <dbReference type="ChEBI" id="CHEBI:18420"/>
        <label>1</label>
        <note>catalytic</note>
    </ligand>
</feature>
<feature type="binding site" evidence="2">
    <location>
        <position position="92"/>
    </location>
    <ligand>
        <name>Mg(2+)</name>
        <dbReference type="ChEBI" id="CHEBI:18420"/>
        <label>1</label>
        <note>catalytic</note>
    </ligand>
</feature>
<protein>
    <submittedName>
        <fullName evidence="3">Fructose-1,6-bisphosphatase</fullName>
    </submittedName>
</protein>
<feature type="binding site" evidence="2">
    <location>
        <position position="69"/>
    </location>
    <ligand>
        <name>Mg(2+)</name>
        <dbReference type="ChEBI" id="CHEBI:18420"/>
        <label>1</label>
        <note>catalytic</note>
    </ligand>
</feature>
<dbReference type="OrthoDB" id="9785695at2"/>
<accession>A0A239PXG3</accession>
<dbReference type="EMBL" id="FZQA01000006">
    <property type="protein sequence ID" value="SNT74870.1"/>
    <property type="molecule type" value="Genomic_DNA"/>
</dbReference>
<evidence type="ECO:0000313" key="3">
    <source>
        <dbReference type="EMBL" id="SNT74870.1"/>
    </source>
</evidence>
<evidence type="ECO:0000313" key="4">
    <source>
        <dbReference type="Proteomes" id="UP000198346"/>
    </source>
</evidence>
<dbReference type="GO" id="GO:0046872">
    <property type="term" value="F:metal ion binding"/>
    <property type="evidence" value="ECO:0007669"/>
    <property type="project" value="UniProtKB-KW"/>
</dbReference>
<dbReference type="PRINTS" id="PR00377">
    <property type="entry name" value="IMPHPHTASES"/>
</dbReference>
<dbReference type="Gene3D" id="3.30.540.10">
    <property type="entry name" value="Fructose-1,6-Bisphosphatase, subunit A, domain 1"/>
    <property type="match status" value="1"/>
</dbReference>
<gene>
    <name evidence="3" type="ORF">SAMN06297382_2460</name>
</gene>
<reference evidence="3 4" key="1">
    <citation type="submission" date="2017-07" db="EMBL/GenBank/DDBJ databases">
        <authorList>
            <person name="Sun Z.S."/>
            <person name="Albrecht U."/>
            <person name="Echele G."/>
            <person name="Lee C.C."/>
        </authorList>
    </citation>
    <scope>NUCLEOTIDE SEQUENCE [LARGE SCALE GENOMIC DNA]</scope>
    <source>
        <strain evidence="3 4">CGMCC 1.12710</strain>
    </source>
</reference>
<organism evidence="3 4">
    <name type="scientific">Amphiplicatus metriothermophilus</name>
    <dbReference type="NCBI Taxonomy" id="1519374"/>
    <lineage>
        <taxon>Bacteria</taxon>
        <taxon>Pseudomonadati</taxon>
        <taxon>Pseudomonadota</taxon>
        <taxon>Alphaproteobacteria</taxon>
        <taxon>Parvularculales</taxon>
        <taxon>Parvularculaceae</taxon>
        <taxon>Amphiplicatus</taxon>
    </lineage>
</organism>
<dbReference type="InterPro" id="IPR000760">
    <property type="entry name" value="Inositol_monophosphatase-like"/>
</dbReference>
<dbReference type="AlphaFoldDB" id="A0A239PXG3"/>
<keyword evidence="4" id="KW-1185">Reference proteome</keyword>
<dbReference type="PANTHER" id="PTHR20854">
    <property type="entry name" value="INOSITOL MONOPHOSPHATASE"/>
    <property type="match status" value="1"/>
</dbReference>
<dbReference type="Pfam" id="PF00459">
    <property type="entry name" value="Inositol_P"/>
    <property type="match status" value="1"/>
</dbReference>
<dbReference type="Proteomes" id="UP000198346">
    <property type="component" value="Unassembled WGS sequence"/>
</dbReference>
<keyword evidence="2" id="KW-0460">Magnesium</keyword>